<feature type="disulfide bond" evidence="13">
    <location>
        <begin position="85"/>
        <end position="155"/>
    </location>
</feature>
<evidence type="ECO:0000313" key="17">
    <source>
        <dbReference type="Proteomes" id="UP000494165"/>
    </source>
</evidence>
<dbReference type="InterPro" id="IPR045473">
    <property type="entry name" value="ASM_C"/>
</dbReference>
<evidence type="ECO:0000259" key="15">
    <source>
        <dbReference type="PROSITE" id="PS50015"/>
    </source>
</evidence>
<name>A0A8S1BZS5_9INSE</name>
<evidence type="ECO:0000256" key="9">
    <source>
        <dbReference type="ARBA" id="ARBA00023180"/>
    </source>
</evidence>
<feature type="chain" id="PRO_5035882110" description="Sphingomyelin phosphodiesterase" evidence="14">
    <location>
        <begin position="19"/>
        <end position="618"/>
    </location>
</feature>
<keyword evidence="17" id="KW-1185">Reference proteome</keyword>
<feature type="signal peptide" evidence="14">
    <location>
        <begin position="1"/>
        <end position="18"/>
    </location>
</feature>
<evidence type="ECO:0000313" key="16">
    <source>
        <dbReference type="EMBL" id="CAB3360243.1"/>
    </source>
</evidence>
<protein>
    <recommendedName>
        <fullName evidence="11">Sphingomyelin phosphodiesterase</fullName>
        <ecNumber evidence="11">3.1.4.12</ecNumber>
    </recommendedName>
</protein>
<feature type="domain" description="Saposin B-type" evidence="15">
    <location>
        <begin position="78"/>
        <end position="168"/>
    </location>
</feature>
<evidence type="ECO:0000256" key="10">
    <source>
        <dbReference type="ARBA" id="ARBA00047268"/>
    </source>
</evidence>
<keyword evidence="9" id="KW-0325">Glycoprotein</keyword>
<evidence type="ECO:0000256" key="3">
    <source>
        <dbReference type="ARBA" id="ARBA00022525"/>
    </source>
</evidence>
<dbReference type="GO" id="GO:0005615">
    <property type="term" value="C:extracellular space"/>
    <property type="evidence" value="ECO:0007669"/>
    <property type="project" value="TreeGrafter"/>
</dbReference>
<feature type="binding site" evidence="12">
    <location>
        <position position="206"/>
    </location>
    <ligand>
        <name>Zn(2+)</name>
        <dbReference type="ChEBI" id="CHEBI:29105"/>
        <label>1</label>
    </ligand>
</feature>
<feature type="binding site" evidence="12">
    <location>
        <position position="208"/>
    </location>
    <ligand>
        <name>Zn(2+)</name>
        <dbReference type="ChEBI" id="CHEBI:29105"/>
        <label>1</label>
    </ligand>
</feature>
<comment type="cofactor">
    <cofactor evidence="12">
        <name>Zn(2+)</name>
        <dbReference type="ChEBI" id="CHEBI:29105"/>
    </cofactor>
    <text evidence="12">Binds 2 Zn(2+) ions per subunit.</text>
</comment>
<keyword evidence="6 11" id="KW-0378">Hydrolase</keyword>
<evidence type="ECO:0000256" key="2">
    <source>
        <dbReference type="ARBA" id="ARBA00008234"/>
    </source>
</evidence>
<feature type="disulfide bond" evidence="13">
    <location>
        <begin position="227"/>
        <end position="250"/>
    </location>
</feature>
<comment type="similarity">
    <text evidence="2 11">Belongs to the acid sphingomyelinase family.</text>
</comment>
<organism evidence="16 17">
    <name type="scientific">Cloeon dipterum</name>
    <dbReference type="NCBI Taxonomy" id="197152"/>
    <lineage>
        <taxon>Eukaryota</taxon>
        <taxon>Metazoa</taxon>
        <taxon>Ecdysozoa</taxon>
        <taxon>Arthropoda</taxon>
        <taxon>Hexapoda</taxon>
        <taxon>Insecta</taxon>
        <taxon>Pterygota</taxon>
        <taxon>Palaeoptera</taxon>
        <taxon>Ephemeroptera</taxon>
        <taxon>Pisciforma</taxon>
        <taxon>Baetidae</taxon>
        <taxon>Cloeon</taxon>
    </lineage>
</organism>
<dbReference type="CDD" id="cd00842">
    <property type="entry name" value="MPP_ASMase"/>
    <property type="match status" value="1"/>
</dbReference>
<dbReference type="OrthoDB" id="282973at2759"/>
<dbReference type="Proteomes" id="UP000494165">
    <property type="component" value="Unassembled WGS sequence"/>
</dbReference>
<keyword evidence="11" id="KW-0326">Glycosidase</keyword>
<evidence type="ECO:0000256" key="13">
    <source>
        <dbReference type="PIRSR" id="PIRSR000948-2"/>
    </source>
</evidence>
<feature type="binding site" evidence="12">
    <location>
        <position position="426"/>
    </location>
    <ligand>
        <name>Zn(2+)</name>
        <dbReference type="ChEBI" id="CHEBI:29105"/>
        <label>2</label>
    </ligand>
</feature>
<sequence length="618" mass="69138">MRLLSAAVFLLSCATALAVGTVDFESLPSQINEYLRTKTMTPELEEAFELLRQRKTLKTYSTALNMKLLDGLNEKEANKAVCDTCLSITSTILSWIDAGDSREVIVEKYVDLCITMNINSPTVCRATAEIRVDLGVWMYTAKNSTQYPITPEDICGYSYYSSGCWVGGPQYEWTLDLSFLGPKPTPETPQLPDPGAPTLKVLQFTDVHIDPNYQVGGNAECGDLNCCRADQGAPATPEAAAGYWGDYRDCDTPYHAFQDMLTQAATHTDLAYIIFTGDVIDHGTWATSTETNTNAIIYAMTALLNQFPNLRILPIVGNHESHPTHNFVADNPEIPSNISTGWLYSLADYIWSSWIPNASETILKGGFYSYEVNPGLKVIALNNIFCYNLNWWLLYENVDPAGQLMWFAQELLAAEQNGQQVHILAHIPGSSDCMPNWQTQFLRILDRFENTIVAMFHGHTHNEHLNIYYDPNDRSRPTGVGFVGGSGTAFSNVNPNYRIYTIDGDYQGSSYRVLDHETWSFNLTEANLNGPDIPPVWSKLYSFKDAFGLSSLLPQDLNDFVARLATDPDLQDLYYRYYWTAGDPSLAKPCDDACRRNLVCEIVRTTQGDDSKCTDFLP</sequence>
<feature type="disulfide bond" evidence="13">
    <location>
        <begin position="590"/>
        <end position="594"/>
    </location>
</feature>
<keyword evidence="7 12" id="KW-0862">Zinc</keyword>
<feature type="binding site" evidence="12">
    <location>
        <position position="318"/>
    </location>
    <ligand>
        <name>Zn(2+)</name>
        <dbReference type="ChEBI" id="CHEBI:29105"/>
        <label>2</label>
    </ligand>
</feature>
<proteinExistence type="inferred from homology"/>
<feature type="binding site" evidence="12">
    <location>
        <position position="461"/>
    </location>
    <ligand>
        <name>Zn(2+)</name>
        <dbReference type="ChEBI" id="CHEBI:29105"/>
        <label>1</label>
    </ligand>
</feature>
<dbReference type="InterPro" id="IPR008139">
    <property type="entry name" value="SaposinB_dom"/>
</dbReference>
<dbReference type="GO" id="GO:0016020">
    <property type="term" value="C:membrane"/>
    <property type="evidence" value="ECO:0007669"/>
    <property type="project" value="GOC"/>
</dbReference>
<dbReference type="GO" id="GO:0046872">
    <property type="term" value="F:metal ion binding"/>
    <property type="evidence" value="ECO:0007669"/>
    <property type="project" value="UniProtKB-KW"/>
</dbReference>
<dbReference type="GO" id="GO:0046513">
    <property type="term" value="P:ceramide biosynthetic process"/>
    <property type="evidence" value="ECO:0007669"/>
    <property type="project" value="TreeGrafter"/>
</dbReference>
<dbReference type="AlphaFoldDB" id="A0A8S1BZS5"/>
<feature type="disulfide bond" evidence="13">
    <location>
        <begin position="386"/>
        <end position="433"/>
    </location>
</feature>
<dbReference type="GO" id="GO:0005764">
    <property type="term" value="C:lysosome"/>
    <property type="evidence" value="ECO:0007669"/>
    <property type="project" value="TreeGrafter"/>
</dbReference>
<evidence type="ECO:0000256" key="1">
    <source>
        <dbReference type="ARBA" id="ARBA00004613"/>
    </source>
</evidence>
<feature type="binding site" evidence="12">
    <location>
        <position position="278"/>
    </location>
    <ligand>
        <name>Zn(2+)</name>
        <dbReference type="ChEBI" id="CHEBI:29105"/>
        <label>2</label>
    </ligand>
</feature>
<feature type="disulfide bond" evidence="13">
    <location>
        <begin position="221"/>
        <end position="226"/>
    </location>
</feature>
<dbReference type="PROSITE" id="PS50015">
    <property type="entry name" value="SAP_B"/>
    <property type="match status" value="1"/>
</dbReference>
<comment type="caution">
    <text evidence="16">The sequence shown here is derived from an EMBL/GenBank/DDBJ whole genome shotgun (WGS) entry which is preliminary data.</text>
</comment>
<dbReference type="PANTHER" id="PTHR10340">
    <property type="entry name" value="SPHINGOMYELIN PHOSPHODIESTERASE"/>
    <property type="match status" value="1"/>
</dbReference>
<evidence type="ECO:0000256" key="8">
    <source>
        <dbReference type="ARBA" id="ARBA00023157"/>
    </source>
</evidence>
<comment type="subcellular location">
    <subcellularLocation>
        <location evidence="1">Secreted</location>
    </subcellularLocation>
</comment>
<keyword evidence="4 12" id="KW-0479">Metal-binding</keyword>
<evidence type="ECO:0000256" key="4">
    <source>
        <dbReference type="ARBA" id="ARBA00022723"/>
    </source>
</evidence>
<comment type="function">
    <text evidence="11">Converts sphingomyelin to ceramide.</text>
</comment>
<dbReference type="Pfam" id="PF00149">
    <property type="entry name" value="Metallophos"/>
    <property type="match status" value="1"/>
</dbReference>
<feature type="binding site" evidence="12">
    <location>
        <position position="459"/>
    </location>
    <ligand>
        <name>Zn(2+)</name>
        <dbReference type="ChEBI" id="CHEBI:29105"/>
        <label>2</label>
    </ligand>
</feature>
<dbReference type="PIRSF" id="PIRSF000948">
    <property type="entry name" value="Sphingomy_PDE"/>
    <property type="match status" value="1"/>
</dbReference>
<keyword evidence="3" id="KW-0964">Secreted</keyword>
<accession>A0A8S1BZS5</accession>
<dbReference type="Pfam" id="PF19272">
    <property type="entry name" value="ASMase_C"/>
    <property type="match status" value="1"/>
</dbReference>
<dbReference type="GO" id="GO:0061750">
    <property type="term" value="F:acid sphingomyelin phosphodiesterase activity"/>
    <property type="evidence" value="ECO:0007669"/>
    <property type="project" value="TreeGrafter"/>
</dbReference>
<dbReference type="InterPro" id="IPR029052">
    <property type="entry name" value="Metallo-depent_PP-like"/>
</dbReference>
<dbReference type="InterPro" id="IPR004843">
    <property type="entry name" value="Calcineurin-like_PHP"/>
</dbReference>
<evidence type="ECO:0000256" key="14">
    <source>
        <dbReference type="SAM" id="SignalP"/>
    </source>
</evidence>
<feature type="disulfide bond" evidence="13">
    <location>
        <begin position="113"/>
        <end position="124"/>
    </location>
</feature>
<keyword evidence="8 13" id="KW-1015">Disulfide bond</keyword>
<dbReference type="EC" id="3.1.4.12" evidence="11"/>
<evidence type="ECO:0000256" key="12">
    <source>
        <dbReference type="PIRSR" id="PIRSR000948-1"/>
    </source>
</evidence>
<gene>
    <name evidence="16" type="ORF">CLODIP_2_CD08795</name>
</gene>
<dbReference type="InterPro" id="IPR041805">
    <property type="entry name" value="ASMase/PPN1_MPP"/>
</dbReference>
<dbReference type="GO" id="GO:0016798">
    <property type="term" value="F:hydrolase activity, acting on glycosyl bonds"/>
    <property type="evidence" value="ECO:0007669"/>
    <property type="project" value="UniProtKB-KW"/>
</dbReference>
<dbReference type="GO" id="GO:0006685">
    <property type="term" value="P:sphingomyelin catabolic process"/>
    <property type="evidence" value="ECO:0007669"/>
    <property type="project" value="UniProtKB-UniRule"/>
</dbReference>
<evidence type="ECO:0000256" key="6">
    <source>
        <dbReference type="ARBA" id="ARBA00022801"/>
    </source>
</evidence>
<reference evidence="16 17" key="1">
    <citation type="submission" date="2020-04" db="EMBL/GenBank/DDBJ databases">
        <authorList>
            <person name="Alioto T."/>
            <person name="Alioto T."/>
            <person name="Gomez Garrido J."/>
        </authorList>
    </citation>
    <scope>NUCLEOTIDE SEQUENCE [LARGE SCALE GENOMIC DNA]</scope>
</reference>
<keyword evidence="5 14" id="KW-0732">Signal</keyword>
<dbReference type="InterPro" id="IPR011160">
    <property type="entry name" value="Sphingomy_PDE"/>
</dbReference>
<dbReference type="Gene3D" id="3.60.21.10">
    <property type="match status" value="1"/>
</dbReference>
<feature type="binding site" evidence="12">
    <location>
        <position position="278"/>
    </location>
    <ligand>
        <name>Zn(2+)</name>
        <dbReference type="ChEBI" id="CHEBI:29105"/>
        <label>1</label>
    </ligand>
</feature>
<evidence type="ECO:0000256" key="7">
    <source>
        <dbReference type="ARBA" id="ARBA00022833"/>
    </source>
</evidence>
<evidence type="ECO:0000256" key="11">
    <source>
        <dbReference type="PIRNR" id="PIRNR000948"/>
    </source>
</evidence>
<dbReference type="PANTHER" id="PTHR10340:SF29">
    <property type="entry name" value="SPHINGOMYELIN PHOSPHODIESTERASE"/>
    <property type="match status" value="1"/>
</dbReference>
<comment type="catalytic activity">
    <reaction evidence="10">
        <text>a sphingomyelin + H2O = phosphocholine + an N-acylsphing-4-enine + H(+)</text>
        <dbReference type="Rhea" id="RHEA:19253"/>
        <dbReference type="ChEBI" id="CHEBI:15377"/>
        <dbReference type="ChEBI" id="CHEBI:15378"/>
        <dbReference type="ChEBI" id="CHEBI:17636"/>
        <dbReference type="ChEBI" id="CHEBI:52639"/>
        <dbReference type="ChEBI" id="CHEBI:295975"/>
        <dbReference type="EC" id="3.1.4.12"/>
    </reaction>
    <physiologicalReaction direction="left-to-right" evidence="10">
        <dbReference type="Rhea" id="RHEA:19254"/>
    </physiologicalReaction>
</comment>
<dbReference type="EMBL" id="CADEPI010000003">
    <property type="protein sequence ID" value="CAB3360243.1"/>
    <property type="molecule type" value="Genomic_DNA"/>
</dbReference>
<evidence type="ECO:0000256" key="5">
    <source>
        <dbReference type="ARBA" id="ARBA00022729"/>
    </source>
</evidence>
<dbReference type="SUPFAM" id="SSF56300">
    <property type="entry name" value="Metallo-dependent phosphatases"/>
    <property type="match status" value="1"/>
</dbReference>